<dbReference type="PROSITE" id="PS50157">
    <property type="entry name" value="ZINC_FINGER_C2H2_2"/>
    <property type="match status" value="7"/>
</dbReference>
<feature type="compositionally biased region" description="Low complexity" evidence="8">
    <location>
        <begin position="347"/>
        <end position="358"/>
    </location>
</feature>
<protein>
    <submittedName>
        <fullName evidence="10">Related to Zinc finger protein</fullName>
    </submittedName>
</protein>
<dbReference type="AlphaFoldDB" id="A0A077QX39"/>
<name>A0A077QX39_9BASI</name>
<evidence type="ECO:0000256" key="5">
    <source>
        <dbReference type="ARBA" id="ARBA00023015"/>
    </source>
</evidence>
<reference evidence="10" key="1">
    <citation type="journal article" date="2014" name="Genome Biol. Evol.">
        <title>Gene Loss Rather Than Gene Gain Is Associated with a Host Jump from Monocots to Dicots in the Smut Fungus Melanopsichium pennsylvanicum.</title>
        <authorList>
            <person name="Sharma R."/>
            <person name="Mishra B."/>
            <person name="Runge F."/>
            <person name="Thines M."/>
        </authorList>
    </citation>
    <scope>NUCLEOTIDE SEQUENCE</scope>
    <source>
        <strain evidence="10">4</strain>
    </source>
</reference>
<feature type="domain" description="C2H2-type" evidence="9">
    <location>
        <begin position="37"/>
        <end position="66"/>
    </location>
</feature>
<keyword evidence="5" id="KW-0805">Transcription regulation</keyword>
<keyword evidence="4" id="KW-0862">Zinc</keyword>
<dbReference type="PROSITE" id="PS00028">
    <property type="entry name" value="ZINC_FINGER_C2H2_1"/>
    <property type="match status" value="7"/>
</dbReference>
<dbReference type="InterPro" id="IPR036236">
    <property type="entry name" value="Znf_C2H2_sf"/>
</dbReference>
<evidence type="ECO:0000256" key="2">
    <source>
        <dbReference type="ARBA" id="ARBA00022737"/>
    </source>
</evidence>
<feature type="domain" description="C2H2-type" evidence="9">
    <location>
        <begin position="263"/>
        <end position="292"/>
    </location>
</feature>
<dbReference type="SMART" id="SM00355">
    <property type="entry name" value="ZnF_C2H2"/>
    <property type="match status" value="9"/>
</dbReference>
<feature type="domain" description="C2H2-type" evidence="9">
    <location>
        <begin position="421"/>
        <end position="451"/>
    </location>
</feature>
<evidence type="ECO:0000313" key="10">
    <source>
        <dbReference type="EMBL" id="CDI51082.1"/>
    </source>
</evidence>
<dbReference type="InterPro" id="IPR013087">
    <property type="entry name" value="Znf_C2H2_type"/>
</dbReference>
<keyword evidence="6" id="KW-0804">Transcription</keyword>
<dbReference type="FunFam" id="3.30.160.60:FF:000032">
    <property type="entry name" value="Krueppel-like factor 4"/>
    <property type="match status" value="1"/>
</dbReference>
<feature type="compositionally biased region" description="Polar residues" evidence="8">
    <location>
        <begin position="476"/>
        <end position="496"/>
    </location>
</feature>
<dbReference type="InterPro" id="IPR051061">
    <property type="entry name" value="Zinc_finger_trans_reg"/>
</dbReference>
<organism evidence="10">
    <name type="scientific">Melanopsichium pennsylvanicum 4</name>
    <dbReference type="NCBI Taxonomy" id="1398559"/>
    <lineage>
        <taxon>Eukaryota</taxon>
        <taxon>Fungi</taxon>
        <taxon>Dikarya</taxon>
        <taxon>Basidiomycota</taxon>
        <taxon>Ustilaginomycotina</taxon>
        <taxon>Ustilaginomycetes</taxon>
        <taxon>Ustilaginales</taxon>
        <taxon>Ustilaginaceae</taxon>
        <taxon>Melanopsichium</taxon>
    </lineage>
</organism>
<dbReference type="SUPFAM" id="SSF57667">
    <property type="entry name" value="beta-beta-alpha zinc fingers"/>
    <property type="match status" value="5"/>
</dbReference>
<feature type="domain" description="C2H2-type" evidence="9">
    <location>
        <begin position="67"/>
        <end position="98"/>
    </location>
</feature>
<feature type="region of interest" description="Disordered" evidence="8">
    <location>
        <begin position="470"/>
        <end position="556"/>
    </location>
</feature>
<accession>A0A077QX39</accession>
<feature type="compositionally biased region" description="Acidic residues" evidence="8">
    <location>
        <begin position="326"/>
        <end position="336"/>
    </location>
</feature>
<evidence type="ECO:0000256" key="4">
    <source>
        <dbReference type="ARBA" id="ARBA00022833"/>
    </source>
</evidence>
<evidence type="ECO:0000256" key="3">
    <source>
        <dbReference type="ARBA" id="ARBA00022771"/>
    </source>
</evidence>
<dbReference type="FunFam" id="3.30.160.60:FF:000446">
    <property type="entry name" value="Zinc finger protein"/>
    <property type="match status" value="1"/>
</dbReference>
<dbReference type="EMBL" id="HG529494">
    <property type="protein sequence ID" value="CDI51082.1"/>
    <property type="molecule type" value="Genomic_DNA"/>
</dbReference>
<keyword evidence="3 7" id="KW-0863">Zinc-finger</keyword>
<dbReference type="PANTHER" id="PTHR46179:SF26">
    <property type="entry name" value="ZINC FINGER PROTEIN 423 HOMOLOG"/>
    <property type="match status" value="1"/>
</dbReference>
<evidence type="ECO:0000259" key="9">
    <source>
        <dbReference type="PROSITE" id="PS50157"/>
    </source>
</evidence>
<feature type="domain" description="C2H2-type" evidence="9">
    <location>
        <begin position="452"/>
        <end position="479"/>
    </location>
</feature>
<dbReference type="Pfam" id="PF00096">
    <property type="entry name" value="zf-C2H2"/>
    <property type="match status" value="5"/>
</dbReference>
<dbReference type="GO" id="GO:0006357">
    <property type="term" value="P:regulation of transcription by RNA polymerase II"/>
    <property type="evidence" value="ECO:0007669"/>
    <property type="project" value="TreeGrafter"/>
</dbReference>
<evidence type="ECO:0000256" key="7">
    <source>
        <dbReference type="PROSITE-ProRule" id="PRU00042"/>
    </source>
</evidence>
<keyword evidence="1" id="KW-0479">Metal-binding</keyword>
<feature type="domain" description="C2H2-type" evidence="9">
    <location>
        <begin position="139"/>
        <end position="165"/>
    </location>
</feature>
<evidence type="ECO:0000256" key="8">
    <source>
        <dbReference type="SAM" id="MobiDB-lite"/>
    </source>
</evidence>
<dbReference type="GO" id="GO:0008270">
    <property type="term" value="F:zinc ion binding"/>
    <property type="evidence" value="ECO:0007669"/>
    <property type="project" value="UniProtKB-KW"/>
</dbReference>
<dbReference type="GO" id="GO:0005634">
    <property type="term" value="C:nucleus"/>
    <property type="evidence" value="ECO:0007669"/>
    <property type="project" value="UniProtKB-SubCell"/>
</dbReference>
<evidence type="ECO:0000256" key="6">
    <source>
        <dbReference type="ARBA" id="ARBA00023163"/>
    </source>
</evidence>
<dbReference type="Gene3D" id="3.30.160.60">
    <property type="entry name" value="Classic Zinc Finger"/>
    <property type="match status" value="7"/>
</dbReference>
<keyword evidence="2" id="KW-0677">Repeat</keyword>
<feature type="domain" description="C2H2-type" evidence="9">
    <location>
        <begin position="194"/>
        <end position="223"/>
    </location>
</feature>
<proteinExistence type="predicted"/>
<feature type="region of interest" description="Disordered" evidence="8">
    <location>
        <begin position="318"/>
        <end position="358"/>
    </location>
</feature>
<evidence type="ECO:0000256" key="1">
    <source>
        <dbReference type="ARBA" id="ARBA00022723"/>
    </source>
</evidence>
<dbReference type="PANTHER" id="PTHR46179">
    <property type="entry name" value="ZINC FINGER PROTEIN"/>
    <property type="match status" value="1"/>
</dbReference>
<sequence>MTTAASVECAPQPAPSISMCHGSAEAGPSGRANDGAHRCSYQGCSKSYTKASKLAQHLRSHTGERPFVCDHEGCGASYMRNEHLKAHQRRHQDPSEKPFACKAEGCELKFWTASQLKNHIQACHADNLSSVTGTSSQDYPCTEAGCDLTFHKRKQLRQHIRDHHSIFATPDQQSSGSSIQRKDGVDTAAAALPFPCPFPGCGKSFPTNSKRKTHYRNHEGGRYTCSMEHSQPQDISIATRPPYLYIFSTWSALQAHMKEAHPPLCPWPGCGKKFQRQDNMRAHYRRHEQRKMRLELEAKVLEGCHENELNHLRAELSDNSYGSSSEEAEEGADEQDWQPMSLTRQDSSNSSAMQSSFLSEEQLVHKAAQLHTSRPRRGGVFRDLSSSALSVVTSLSGKTGSALIGNVATSIASVRGPSAAVSCTWNGCSKVFVRKSTLSIHVRTAHLGERPFECSDCGRRFAHKHLVSRHRRVCSGTRSSPEQSSTTGSRLRFSTRNTDDDEEADSSIRDTPSTAAESDLDLSSEPSSTAELNDGQVPDEEVPNANVPSGAPSSLKPRLLDLLTGRGYSASDSPYAVNESLGKRAVIDDGKTVIKKRRTTRGRIFACPWTRIRQELDKNAVDAETLDRDLRSISNSDEQARANNSSGEYGSQGVVCEHRFKRLYDLRRHLKSEHGLDLTTDELTAISHTTAWTTVK</sequence>